<dbReference type="AlphaFoldDB" id="A0A2J6RBL7"/>
<accession>A0A2J6RBL7</accession>
<gene>
    <name evidence="1" type="ORF">L207DRAFT_515652</name>
</gene>
<protein>
    <recommendedName>
        <fullName evidence="3">Siroheme synthase</fullName>
    </recommendedName>
</protein>
<proteinExistence type="predicted"/>
<evidence type="ECO:0000313" key="2">
    <source>
        <dbReference type="Proteomes" id="UP000235786"/>
    </source>
</evidence>
<dbReference type="InterPro" id="IPR025204">
    <property type="entry name" value="CENP-L"/>
</dbReference>
<sequence length="353" mass="39041">MAPETPNQQYPLYNTTFSLYRISPLYTGNTFQFSNAALHQHARRFRDILAGDVLRGVRVGLGPEDNVLARVGALQTVTWKLLQEEEAWAAEDETELGNDDTTISLAVNRGILVTVTYEKMAYRAILLRARREGNYDETVDSAREDDDGFQRFPLLLSKMPGPLRETFADYLSTTFDARVSALRLSSTYLTDTFEKYLGDISIGGDGEVLEVAERSRSLRNVIKEVAVYLGFDLQDVSDSLKTIDIQIAREDLPKLIMKGLQIGKQGTSSNPFLDALTLYIKVHLSLNMADERVKVLRIACGAFVLGGEGRVKITQPLSNADGDSPQSRATRRMVNDLISAASGGALSRPEGIP</sequence>
<dbReference type="Pfam" id="PF13092">
    <property type="entry name" value="CENP-L"/>
    <property type="match status" value="1"/>
</dbReference>
<dbReference type="OrthoDB" id="8864979at2759"/>
<dbReference type="Proteomes" id="UP000235786">
    <property type="component" value="Unassembled WGS sequence"/>
</dbReference>
<name>A0A2J6RBL7_HYAVF</name>
<reference evidence="1 2" key="1">
    <citation type="submission" date="2016-04" db="EMBL/GenBank/DDBJ databases">
        <title>A degradative enzymes factory behind the ericoid mycorrhizal symbiosis.</title>
        <authorList>
            <consortium name="DOE Joint Genome Institute"/>
            <person name="Martino E."/>
            <person name="Morin E."/>
            <person name="Grelet G."/>
            <person name="Kuo A."/>
            <person name="Kohler A."/>
            <person name="Daghino S."/>
            <person name="Barry K."/>
            <person name="Choi C."/>
            <person name="Cichocki N."/>
            <person name="Clum A."/>
            <person name="Copeland A."/>
            <person name="Hainaut M."/>
            <person name="Haridas S."/>
            <person name="Labutti K."/>
            <person name="Lindquist E."/>
            <person name="Lipzen A."/>
            <person name="Khouja H.-R."/>
            <person name="Murat C."/>
            <person name="Ohm R."/>
            <person name="Olson A."/>
            <person name="Spatafora J."/>
            <person name="Veneault-Fourrey C."/>
            <person name="Henrissat B."/>
            <person name="Grigoriev I."/>
            <person name="Martin F."/>
            <person name="Perotto S."/>
        </authorList>
    </citation>
    <scope>NUCLEOTIDE SEQUENCE [LARGE SCALE GENOMIC DNA]</scope>
    <source>
        <strain evidence="1 2">F</strain>
    </source>
</reference>
<dbReference type="EMBL" id="KZ613951">
    <property type="protein sequence ID" value="PMD35908.1"/>
    <property type="molecule type" value="Genomic_DNA"/>
</dbReference>
<keyword evidence="2" id="KW-1185">Reference proteome</keyword>
<evidence type="ECO:0000313" key="1">
    <source>
        <dbReference type="EMBL" id="PMD35908.1"/>
    </source>
</evidence>
<organism evidence="1 2">
    <name type="scientific">Hyaloscypha variabilis (strain UAMH 11265 / GT02V1 / F)</name>
    <name type="common">Meliniomyces variabilis</name>
    <dbReference type="NCBI Taxonomy" id="1149755"/>
    <lineage>
        <taxon>Eukaryota</taxon>
        <taxon>Fungi</taxon>
        <taxon>Dikarya</taxon>
        <taxon>Ascomycota</taxon>
        <taxon>Pezizomycotina</taxon>
        <taxon>Leotiomycetes</taxon>
        <taxon>Helotiales</taxon>
        <taxon>Hyaloscyphaceae</taxon>
        <taxon>Hyaloscypha</taxon>
        <taxon>Hyaloscypha variabilis</taxon>
    </lineage>
</organism>
<evidence type="ECO:0008006" key="3">
    <source>
        <dbReference type="Google" id="ProtNLM"/>
    </source>
</evidence>